<dbReference type="PANTHER" id="PTHR23077:SF171">
    <property type="entry name" value="NUCLEAR VALOSIN-CONTAINING PROTEIN-LIKE"/>
    <property type="match status" value="1"/>
</dbReference>
<keyword evidence="7" id="KW-1185">Reference proteome</keyword>
<organism evidence="6 7">
    <name type="scientific">Halosimplex rubrum</name>
    <dbReference type="NCBI Taxonomy" id="869889"/>
    <lineage>
        <taxon>Archaea</taxon>
        <taxon>Methanobacteriati</taxon>
        <taxon>Methanobacteriota</taxon>
        <taxon>Stenosarchaea group</taxon>
        <taxon>Halobacteria</taxon>
        <taxon>Halobacteriales</taxon>
        <taxon>Haloarculaceae</taxon>
        <taxon>Halosimplex</taxon>
    </lineage>
</organism>
<evidence type="ECO:0000256" key="2">
    <source>
        <dbReference type="ARBA" id="ARBA00022840"/>
    </source>
</evidence>
<dbReference type="GO" id="GO:0005524">
    <property type="term" value="F:ATP binding"/>
    <property type="evidence" value="ECO:0007669"/>
    <property type="project" value="UniProtKB-KW"/>
</dbReference>
<dbReference type="Gene3D" id="1.10.8.60">
    <property type="match status" value="2"/>
</dbReference>
<dbReference type="PROSITE" id="PS00674">
    <property type="entry name" value="AAA"/>
    <property type="match status" value="1"/>
</dbReference>
<feature type="domain" description="AAA+ ATPase" evidence="5">
    <location>
        <begin position="350"/>
        <end position="487"/>
    </location>
</feature>
<accession>A0A7D5NZU8</accession>
<dbReference type="RefSeq" id="WP_179911294.1">
    <property type="nucleotide sequence ID" value="NZ_CP058910.1"/>
</dbReference>
<evidence type="ECO:0000256" key="4">
    <source>
        <dbReference type="SAM" id="MobiDB-lite"/>
    </source>
</evidence>
<dbReference type="AlphaFoldDB" id="A0A7D5NZU8"/>
<dbReference type="InterPro" id="IPR050168">
    <property type="entry name" value="AAA_ATPase_domain"/>
</dbReference>
<dbReference type="OrthoDB" id="77269at2157"/>
<dbReference type="SMART" id="SM00382">
    <property type="entry name" value="AAA"/>
    <property type="match status" value="2"/>
</dbReference>
<dbReference type="SUPFAM" id="SSF52540">
    <property type="entry name" value="P-loop containing nucleoside triphosphate hydrolases"/>
    <property type="match status" value="2"/>
</dbReference>
<dbReference type="FunFam" id="3.40.50.300:FF:001025">
    <property type="entry name" value="ATPase family, AAA domain-containing 2B"/>
    <property type="match status" value="2"/>
</dbReference>
<dbReference type="KEGG" id="hrr:HZS55_08700"/>
<feature type="compositionally biased region" description="Basic and acidic residues" evidence="4">
    <location>
        <begin position="257"/>
        <end position="272"/>
    </location>
</feature>
<evidence type="ECO:0000313" key="7">
    <source>
        <dbReference type="Proteomes" id="UP000509667"/>
    </source>
</evidence>
<keyword evidence="2 6" id="KW-0067">ATP-binding</keyword>
<dbReference type="GeneID" id="56077937"/>
<evidence type="ECO:0000313" key="6">
    <source>
        <dbReference type="EMBL" id="QLH77366.1"/>
    </source>
</evidence>
<keyword evidence="3" id="KW-0175">Coiled coil</keyword>
<dbReference type="Gene3D" id="3.40.50.300">
    <property type="entry name" value="P-loop containing nucleotide triphosphate hydrolases"/>
    <property type="match status" value="2"/>
</dbReference>
<evidence type="ECO:0000256" key="3">
    <source>
        <dbReference type="ARBA" id="ARBA00023054"/>
    </source>
</evidence>
<evidence type="ECO:0000259" key="5">
    <source>
        <dbReference type="SMART" id="SM00382"/>
    </source>
</evidence>
<feature type="region of interest" description="Disordered" evidence="4">
    <location>
        <begin position="238"/>
        <end position="292"/>
    </location>
</feature>
<name>A0A7D5NZU8_9EURY</name>
<reference evidence="6 7" key="1">
    <citation type="submission" date="2020-07" db="EMBL/GenBank/DDBJ databases">
        <title>Halosimplex pelagicum sp. nov. and Halosimplex rubrum sp. nov., isolated from salted brown alga Laminaria, and emended description of the genus Halosimplex.</title>
        <authorList>
            <person name="Cui H."/>
        </authorList>
    </citation>
    <scope>NUCLEOTIDE SEQUENCE [LARGE SCALE GENOMIC DNA]</scope>
    <source>
        <strain evidence="6 7">R27</strain>
    </source>
</reference>
<proteinExistence type="predicted"/>
<dbReference type="InterPro" id="IPR003960">
    <property type="entry name" value="ATPase_AAA_CS"/>
</dbReference>
<dbReference type="Proteomes" id="UP000509667">
    <property type="component" value="Chromosome"/>
</dbReference>
<dbReference type="GO" id="GO:0016887">
    <property type="term" value="F:ATP hydrolysis activity"/>
    <property type="evidence" value="ECO:0007669"/>
    <property type="project" value="InterPro"/>
</dbReference>
<keyword evidence="1" id="KW-0547">Nucleotide-binding</keyword>
<dbReference type="InterPro" id="IPR027417">
    <property type="entry name" value="P-loop_NTPase"/>
</dbReference>
<dbReference type="Pfam" id="PF00004">
    <property type="entry name" value="AAA"/>
    <property type="match status" value="2"/>
</dbReference>
<feature type="domain" description="AAA+ ATPase" evidence="5">
    <location>
        <begin position="629"/>
        <end position="763"/>
    </location>
</feature>
<gene>
    <name evidence="6" type="ORF">HZS55_08700</name>
</gene>
<dbReference type="InterPro" id="IPR003959">
    <property type="entry name" value="ATPase_AAA_core"/>
</dbReference>
<dbReference type="InterPro" id="IPR003593">
    <property type="entry name" value="AAA+_ATPase"/>
</dbReference>
<evidence type="ECO:0000256" key="1">
    <source>
        <dbReference type="ARBA" id="ARBA00022741"/>
    </source>
</evidence>
<protein>
    <submittedName>
        <fullName evidence="6">ATP-binding protein</fullName>
    </submittedName>
</protein>
<dbReference type="EMBL" id="CP058910">
    <property type="protein sequence ID" value="QLH77366.1"/>
    <property type="molecule type" value="Genomic_DNA"/>
</dbReference>
<dbReference type="PANTHER" id="PTHR23077">
    <property type="entry name" value="AAA-FAMILY ATPASE"/>
    <property type="match status" value="1"/>
</dbReference>
<sequence>MLPKRFAFDRRLPDEERVRAALDERAITPFGPGETLDRLHRVLYPVFRLEFEYEASELLSFGENRETTTTLVDGLVEGNDRFVHEYVDGTADPATVDPGEFDLGTDHPGLGTTVMLEFQATDDRAESVLVERLIDYRERRAAAGEEAAAVFLNKFKDTYGLPNDFDPDGGIDVTDVSRVYLPFWLAEFRAEAADHAYLVSFRDEADADVDHPDGWVAEWVSGDPTVVGDFGYDVDLDRVQRGGGTGSAGDTGSESDADGRGVEGAETNHESGPEPLDPSGGRGGRPGTDEATEVVQPDGVEMDADSLVDPAPAHGFGEVGGMADLKETLQHKVIRPVTDPDRFAEYGLSVVNGVLLHGPPGCGKTYVTRALAGELGHAFVEVSPADVTSKYMGEPAQKIADVFAIARANAPCLLFVDEIDGIAGDRGGESDMNSSEQQLVNQLLTELESLDDHDVVVVGATNLLEDVDPAIRRSGRFDERVEVPPPGADARRAILDLHLAGRPTADGLDPSPVVERTVGYAASDLELIAENAAREALRDEAPIGQSHLEPALESTDSSIGEWVGVSHKAGTHVVQPDGVDLSARSLVTVDVDRSFDDVGGMDELKDRLRETVLDPLSNPGTYDRYDIDVLSGLLLYGPPGCGKTHVTRALAGELDHAFVEVSPADLTSKWMGEPESNVADLFEIARANAPCLLFIDEIDAVAGSRSGVGSSRQGMVNQLLTELESLDEDDVVAVGATNLLEDVDPAIRRSGRFDERVEVPPPGADARREILDLHLAGRPVADAVDWDRVVEGTEGYAASDIELLAENAARNALGDGAAIDDGHLDTALFETQSSLRDWDEGDRYAASDAGSDLRFSG</sequence>